<dbReference type="SMART" id="SM00857">
    <property type="entry name" value="Resolvase"/>
    <property type="match status" value="1"/>
</dbReference>
<dbReference type="InterPro" id="IPR011109">
    <property type="entry name" value="DNA_bind_recombinase_dom"/>
</dbReference>
<evidence type="ECO:0000256" key="1">
    <source>
        <dbReference type="ARBA" id="ARBA00023125"/>
    </source>
</evidence>
<dbReference type="Pfam" id="PF07508">
    <property type="entry name" value="Recombinase"/>
    <property type="match status" value="1"/>
</dbReference>
<dbReference type="CDD" id="cd00338">
    <property type="entry name" value="Ser_Recombinase"/>
    <property type="match status" value="1"/>
</dbReference>
<evidence type="ECO:0000313" key="5">
    <source>
        <dbReference type="Proteomes" id="UP001229209"/>
    </source>
</evidence>
<dbReference type="Gene3D" id="3.90.1750.20">
    <property type="entry name" value="Putative Large Serine Recombinase, Chain B, Domain 2"/>
    <property type="match status" value="1"/>
</dbReference>
<dbReference type="InterPro" id="IPR038109">
    <property type="entry name" value="DNA_bind_recomb_sf"/>
</dbReference>
<sequence length="510" mass="58078">MSLLKPAVEYGRFSDQKQIGNHSLEIQHEAIVRAAEGRGYQIVARFTDEGVSAYRRRARQRPGMQQMVDYVLKNECEAVFFYDESRITRQVTDFVLEVWEEIGLRKPDVKFFSASQNDDNEWDPEDLQTQLRLVLASEESAIKSRRATDSQKMMLNSIHPKRPGSRPPYGFDMVDGKLYPNEDAPIVYFIFFLASWGYGDEQISHILNEAAVPSPNGGTWNASSIDLVLNHKAHLGHLTWYVRKSAGNSARKPDHQISLFQDVHESIIPPHLWEMVHGLRRLKKTRGLKFSTSNFLDGIAMCRSCGVLLKAKDQSPSSAKGRYVKYQCPLCGKKVSAEELHKVVFARVTQDWSGSRQVFEKQAKMLIRKWRKLLETERKSLSESRERATFGLHAGSLSDDVARSFHIALNHINGRLRDIQVLEQRLAALEDDPAFTTSYERFSTGVFEGLSDVEKRTFLMAVVEVVQVTFGNPNRITLKYRLSPYVGLYDEIGQITETSDESVGKKPKAQ</sequence>
<dbReference type="PANTHER" id="PTHR30461">
    <property type="entry name" value="DNA-INVERTASE FROM LAMBDOID PROPHAGE"/>
    <property type="match status" value="1"/>
</dbReference>
<keyword evidence="1" id="KW-0238">DNA-binding</keyword>
<name>A0ABT9LZJ8_9BACL</name>
<dbReference type="SUPFAM" id="SSF53041">
    <property type="entry name" value="Resolvase-like"/>
    <property type="match status" value="1"/>
</dbReference>
<dbReference type="InterPro" id="IPR036162">
    <property type="entry name" value="Resolvase-like_N_sf"/>
</dbReference>
<dbReference type="InterPro" id="IPR050639">
    <property type="entry name" value="SSR_resolvase"/>
</dbReference>
<proteinExistence type="predicted"/>
<evidence type="ECO:0000259" key="3">
    <source>
        <dbReference type="SMART" id="SM00857"/>
    </source>
</evidence>
<protein>
    <submittedName>
        <fullName evidence="4">RNA-binding Zn-ribbon protein involved in translation (DUF1610 family)</fullName>
    </submittedName>
</protein>
<evidence type="ECO:0000313" key="4">
    <source>
        <dbReference type="EMBL" id="MDP9729677.1"/>
    </source>
</evidence>
<dbReference type="InterPro" id="IPR006119">
    <property type="entry name" value="Resolv_N"/>
</dbReference>
<feature type="domain" description="Resolvase/invertase-type recombinase catalytic" evidence="3">
    <location>
        <begin position="7"/>
        <end position="154"/>
    </location>
</feature>
<dbReference type="Pfam" id="PF00239">
    <property type="entry name" value="Resolvase"/>
    <property type="match status" value="1"/>
</dbReference>
<accession>A0ABT9LZJ8</accession>
<dbReference type="Gene3D" id="3.40.50.1390">
    <property type="entry name" value="Resolvase, N-terminal catalytic domain"/>
    <property type="match status" value="1"/>
</dbReference>
<organism evidence="4 5">
    <name type="scientific">Alicyclobacillus tolerans</name>
    <dbReference type="NCBI Taxonomy" id="90970"/>
    <lineage>
        <taxon>Bacteria</taxon>
        <taxon>Bacillati</taxon>
        <taxon>Bacillota</taxon>
        <taxon>Bacilli</taxon>
        <taxon>Bacillales</taxon>
        <taxon>Alicyclobacillaceae</taxon>
        <taxon>Alicyclobacillus</taxon>
    </lineage>
</organism>
<dbReference type="EMBL" id="JAURUO010000019">
    <property type="protein sequence ID" value="MDP9729677.1"/>
    <property type="molecule type" value="Genomic_DNA"/>
</dbReference>
<dbReference type="PANTHER" id="PTHR30461:SF2">
    <property type="entry name" value="SERINE RECOMBINASE PINE-RELATED"/>
    <property type="match status" value="1"/>
</dbReference>
<comment type="caution">
    <text evidence="4">The sequence shown here is derived from an EMBL/GenBank/DDBJ whole genome shotgun (WGS) entry which is preliminary data.</text>
</comment>
<gene>
    <name evidence="4" type="ORF">J2S04_002651</name>
</gene>
<evidence type="ECO:0000256" key="2">
    <source>
        <dbReference type="ARBA" id="ARBA00023172"/>
    </source>
</evidence>
<keyword evidence="2" id="KW-0233">DNA recombination</keyword>
<dbReference type="Proteomes" id="UP001229209">
    <property type="component" value="Unassembled WGS sequence"/>
</dbReference>
<dbReference type="RefSeq" id="WP_306955484.1">
    <property type="nucleotide sequence ID" value="NZ_JAURUO010000019.1"/>
</dbReference>
<keyword evidence="5" id="KW-1185">Reference proteome</keyword>
<reference evidence="4 5" key="1">
    <citation type="submission" date="2023-07" db="EMBL/GenBank/DDBJ databases">
        <title>Genomic Encyclopedia of Type Strains, Phase IV (KMG-IV): sequencing the most valuable type-strain genomes for metagenomic binning, comparative biology and taxonomic classification.</title>
        <authorList>
            <person name="Goeker M."/>
        </authorList>
    </citation>
    <scope>NUCLEOTIDE SEQUENCE [LARGE SCALE GENOMIC DNA]</scope>
    <source>
        <strain evidence="4 5">DSM 25924</strain>
    </source>
</reference>